<evidence type="ECO:0000313" key="3">
    <source>
        <dbReference type="Proteomes" id="UP000010798"/>
    </source>
</evidence>
<dbReference type="Proteomes" id="UP000010798">
    <property type="component" value="Chromosome"/>
</dbReference>
<dbReference type="EMBL" id="CP003364">
    <property type="protein sequence ID" value="AGA29432.1"/>
    <property type="molecule type" value="Genomic_DNA"/>
</dbReference>
<dbReference type="KEGG" id="saci:Sinac_5282"/>
<evidence type="ECO:0000313" key="2">
    <source>
        <dbReference type="EMBL" id="AGA29432.1"/>
    </source>
</evidence>
<dbReference type="eggNOG" id="ENOG502ZGDE">
    <property type="taxonomic scope" value="Bacteria"/>
</dbReference>
<feature type="region of interest" description="Disordered" evidence="1">
    <location>
        <begin position="1"/>
        <end position="47"/>
    </location>
</feature>
<feature type="compositionally biased region" description="Basic residues" evidence="1">
    <location>
        <begin position="1"/>
        <end position="15"/>
    </location>
</feature>
<protein>
    <submittedName>
        <fullName evidence="2">Uncharacterized protein</fullName>
    </submittedName>
</protein>
<proteinExistence type="predicted"/>
<dbReference type="HOGENOM" id="CLU_3184659_0_0_0"/>
<accession>L0DJL0</accession>
<evidence type="ECO:0000256" key="1">
    <source>
        <dbReference type="SAM" id="MobiDB-lite"/>
    </source>
</evidence>
<feature type="compositionally biased region" description="Basic residues" evidence="1">
    <location>
        <begin position="24"/>
        <end position="41"/>
    </location>
</feature>
<dbReference type="AlphaFoldDB" id="L0DJL0"/>
<dbReference type="RefSeq" id="WP_015248535.1">
    <property type="nucleotide sequence ID" value="NC_019892.1"/>
</dbReference>
<gene>
    <name evidence="2" type="ordered locus">Sinac_5282</name>
</gene>
<sequence>MKAKTKHRKSYKWRKKADSSPIAKGRRPKRHGVRNPKKQKHLGGVGL</sequence>
<reference evidence="2 3" key="1">
    <citation type="submission" date="2012-02" db="EMBL/GenBank/DDBJ databases">
        <title>Complete sequence of chromosome of Singulisphaera acidiphila DSM 18658.</title>
        <authorList>
            <consortium name="US DOE Joint Genome Institute (JGI-PGF)"/>
            <person name="Lucas S."/>
            <person name="Copeland A."/>
            <person name="Lapidus A."/>
            <person name="Glavina del Rio T."/>
            <person name="Dalin E."/>
            <person name="Tice H."/>
            <person name="Bruce D."/>
            <person name="Goodwin L."/>
            <person name="Pitluck S."/>
            <person name="Peters L."/>
            <person name="Ovchinnikova G."/>
            <person name="Chertkov O."/>
            <person name="Kyrpides N."/>
            <person name="Mavromatis K."/>
            <person name="Ivanova N."/>
            <person name="Brettin T."/>
            <person name="Detter J.C."/>
            <person name="Han C."/>
            <person name="Larimer F."/>
            <person name="Land M."/>
            <person name="Hauser L."/>
            <person name="Markowitz V."/>
            <person name="Cheng J.-F."/>
            <person name="Hugenholtz P."/>
            <person name="Woyke T."/>
            <person name="Wu D."/>
            <person name="Tindall B."/>
            <person name="Pomrenke H."/>
            <person name="Brambilla E."/>
            <person name="Klenk H.-P."/>
            <person name="Eisen J.A."/>
        </authorList>
    </citation>
    <scope>NUCLEOTIDE SEQUENCE [LARGE SCALE GENOMIC DNA]</scope>
    <source>
        <strain evidence="3">ATCC BAA-1392 / DSM 18658 / VKM B-2454 / MOB10</strain>
    </source>
</reference>
<name>L0DJL0_SINAD</name>
<dbReference type="STRING" id="886293.Sinac_5282"/>
<organism evidence="2 3">
    <name type="scientific">Singulisphaera acidiphila (strain ATCC BAA-1392 / DSM 18658 / VKM B-2454 / MOB10)</name>
    <dbReference type="NCBI Taxonomy" id="886293"/>
    <lineage>
        <taxon>Bacteria</taxon>
        <taxon>Pseudomonadati</taxon>
        <taxon>Planctomycetota</taxon>
        <taxon>Planctomycetia</taxon>
        <taxon>Isosphaerales</taxon>
        <taxon>Isosphaeraceae</taxon>
        <taxon>Singulisphaera</taxon>
    </lineage>
</organism>
<keyword evidence="3" id="KW-1185">Reference proteome</keyword>